<evidence type="ECO:0000313" key="2">
    <source>
        <dbReference type="EMBL" id="MYL19505.1"/>
    </source>
</evidence>
<reference evidence="2 3" key="1">
    <citation type="submission" date="2019-11" db="EMBL/GenBank/DDBJ databases">
        <title>Genome sequences of 17 halophilic strains isolated from different environments.</title>
        <authorList>
            <person name="Furrow R.E."/>
        </authorList>
    </citation>
    <scope>NUCLEOTIDE SEQUENCE [LARGE SCALE GENOMIC DNA]</scope>
    <source>
        <strain evidence="2 3">22511_23_Filter</strain>
    </source>
</reference>
<dbReference type="EMBL" id="WMET01000001">
    <property type="protein sequence ID" value="MYL19505.1"/>
    <property type="molecule type" value="Genomic_DNA"/>
</dbReference>
<accession>A0A845DSJ1</accession>
<keyword evidence="1" id="KW-1133">Transmembrane helix</keyword>
<gene>
    <name evidence="2" type="ORF">GLW04_06345</name>
</gene>
<keyword evidence="1" id="KW-0472">Membrane</keyword>
<keyword evidence="1" id="KW-0812">Transmembrane</keyword>
<comment type="caution">
    <text evidence="2">The sequence shown here is derived from an EMBL/GenBank/DDBJ whole genome shotgun (WGS) entry which is preliminary data.</text>
</comment>
<organism evidence="2 3">
    <name type="scientific">Halobacillus litoralis</name>
    <dbReference type="NCBI Taxonomy" id="45668"/>
    <lineage>
        <taxon>Bacteria</taxon>
        <taxon>Bacillati</taxon>
        <taxon>Bacillota</taxon>
        <taxon>Bacilli</taxon>
        <taxon>Bacillales</taxon>
        <taxon>Bacillaceae</taxon>
        <taxon>Halobacillus</taxon>
    </lineage>
</organism>
<evidence type="ECO:0000256" key="1">
    <source>
        <dbReference type="SAM" id="Phobius"/>
    </source>
</evidence>
<name>A0A845DSJ1_9BACI</name>
<sequence>MNEQLKTGIALIASFFLTFAGASRILTSQLEDMALWTAWVFLITGVIGITANSLKWKRISRSSQTSSQKRNHK</sequence>
<proteinExistence type="predicted"/>
<feature type="transmembrane region" description="Helical" evidence="1">
    <location>
        <begin position="34"/>
        <end position="54"/>
    </location>
</feature>
<evidence type="ECO:0000313" key="3">
    <source>
        <dbReference type="Proteomes" id="UP000460949"/>
    </source>
</evidence>
<dbReference type="Proteomes" id="UP000460949">
    <property type="component" value="Unassembled WGS sequence"/>
</dbReference>
<dbReference type="AlphaFoldDB" id="A0A845DSJ1"/>
<protein>
    <submittedName>
        <fullName evidence="2">Uncharacterized protein</fullName>
    </submittedName>
</protein>